<dbReference type="Gene3D" id="3.40.30.10">
    <property type="entry name" value="Glutaredoxin"/>
    <property type="match status" value="1"/>
</dbReference>
<dbReference type="InterPro" id="IPR036249">
    <property type="entry name" value="Thioredoxin-like_sf"/>
</dbReference>
<gene>
    <name evidence="3" type="ORF">ACFOEK_18035</name>
</gene>
<dbReference type="EMBL" id="JBHRSZ010000007">
    <property type="protein sequence ID" value="MFC3152945.1"/>
    <property type="molecule type" value="Genomic_DNA"/>
</dbReference>
<evidence type="ECO:0000256" key="2">
    <source>
        <dbReference type="SAM" id="Phobius"/>
    </source>
</evidence>
<evidence type="ECO:0000313" key="4">
    <source>
        <dbReference type="Proteomes" id="UP001595476"/>
    </source>
</evidence>
<comment type="similarity">
    <text evidence="1">Belongs to the SCO1/2 family.</text>
</comment>
<dbReference type="Proteomes" id="UP001595476">
    <property type="component" value="Unassembled WGS sequence"/>
</dbReference>
<dbReference type="InterPro" id="IPR003782">
    <property type="entry name" value="SCO1/SenC"/>
</dbReference>
<feature type="transmembrane region" description="Helical" evidence="2">
    <location>
        <begin position="6"/>
        <end position="24"/>
    </location>
</feature>
<comment type="caution">
    <text evidence="3">The sequence shown here is derived from an EMBL/GenBank/DDBJ whole genome shotgun (WGS) entry which is preliminary data.</text>
</comment>
<organism evidence="3 4">
    <name type="scientific">Litoribrevibacter euphylliae</name>
    <dbReference type="NCBI Taxonomy" id="1834034"/>
    <lineage>
        <taxon>Bacteria</taxon>
        <taxon>Pseudomonadati</taxon>
        <taxon>Pseudomonadota</taxon>
        <taxon>Gammaproteobacteria</taxon>
        <taxon>Oceanospirillales</taxon>
        <taxon>Oceanospirillaceae</taxon>
        <taxon>Litoribrevibacter</taxon>
    </lineage>
</organism>
<reference evidence="4" key="1">
    <citation type="journal article" date="2019" name="Int. J. Syst. Evol. Microbiol.">
        <title>The Global Catalogue of Microorganisms (GCM) 10K type strain sequencing project: providing services to taxonomists for standard genome sequencing and annotation.</title>
        <authorList>
            <consortium name="The Broad Institute Genomics Platform"/>
            <consortium name="The Broad Institute Genome Sequencing Center for Infectious Disease"/>
            <person name="Wu L."/>
            <person name="Ma J."/>
        </authorList>
    </citation>
    <scope>NUCLEOTIDE SEQUENCE [LARGE SCALE GENOMIC DNA]</scope>
    <source>
        <strain evidence="4">KCTC 52438</strain>
    </source>
</reference>
<dbReference type="SUPFAM" id="SSF52833">
    <property type="entry name" value="Thioredoxin-like"/>
    <property type="match status" value="1"/>
</dbReference>
<name>A0ABV7HLA7_9GAMM</name>
<keyword evidence="2" id="KW-0472">Membrane</keyword>
<keyword evidence="4" id="KW-1185">Reference proteome</keyword>
<dbReference type="PANTHER" id="PTHR12151:SF25">
    <property type="entry name" value="LINALOOL DEHYDRATASE_ISOMERASE DOMAIN-CONTAINING PROTEIN"/>
    <property type="match status" value="1"/>
</dbReference>
<protein>
    <submittedName>
        <fullName evidence="3">SCO family protein</fullName>
    </submittedName>
</protein>
<evidence type="ECO:0000313" key="3">
    <source>
        <dbReference type="EMBL" id="MFC3152945.1"/>
    </source>
</evidence>
<keyword evidence="2" id="KW-0812">Transmembrane</keyword>
<dbReference type="CDD" id="cd02968">
    <property type="entry name" value="SCO"/>
    <property type="match status" value="1"/>
</dbReference>
<proteinExistence type="inferred from homology"/>
<dbReference type="Pfam" id="PF02630">
    <property type="entry name" value="SCO1-SenC"/>
    <property type="match status" value="1"/>
</dbReference>
<keyword evidence="2" id="KW-1133">Transmembrane helix</keyword>
<accession>A0ABV7HLA7</accession>
<evidence type="ECO:0000256" key="1">
    <source>
        <dbReference type="ARBA" id="ARBA00010996"/>
    </source>
</evidence>
<dbReference type="RefSeq" id="WP_386722867.1">
    <property type="nucleotide sequence ID" value="NZ_JBHRSZ010000007.1"/>
</dbReference>
<sequence>MQKPITISLLITIFVAIVTWMVFFQSKAIANKSLPSDLYGTLTPFELPNYPLQTHQDINTDWMHLADKPLFITTGFTSCTHMCPMTMALYQRISKSVGTDANLAFLTVDPITDTPAQLSKYLANYGPEFIGIRIQDQHQLNSTLQALKQSFTLTKKSEFIEHQGYIYLMHPKVDGLLVYTDNSPDPMKIREDLLKLER</sequence>
<dbReference type="PANTHER" id="PTHR12151">
    <property type="entry name" value="ELECTRON TRANSPORT PROTIN SCO1/SENC FAMILY MEMBER"/>
    <property type="match status" value="1"/>
</dbReference>